<dbReference type="WBParaSite" id="ACRNAN_scaffold2297.g27168.t1">
    <property type="protein sequence ID" value="ACRNAN_scaffold2297.g27168.t1"/>
    <property type="gene ID" value="ACRNAN_scaffold2297.g27168"/>
</dbReference>
<dbReference type="SMART" id="SM00028">
    <property type="entry name" value="TPR"/>
    <property type="match status" value="5"/>
</dbReference>
<feature type="region of interest" description="Disordered" evidence="6">
    <location>
        <begin position="591"/>
        <end position="681"/>
    </location>
</feature>
<dbReference type="Gene3D" id="1.25.40.10">
    <property type="entry name" value="Tetratricopeptide repeat domain"/>
    <property type="match status" value="1"/>
</dbReference>
<evidence type="ECO:0000256" key="6">
    <source>
        <dbReference type="SAM" id="MobiDB-lite"/>
    </source>
</evidence>
<evidence type="ECO:0000256" key="5">
    <source>
        <dbReference type="PROSITE-ProRule" id="PRU00339"/>
    </source>
</evidence>
<keyword evidence="4" id="KW-0460">Magnesium</keyword>
<dbReference type="Proteomes" id="UP000887540">
    <property type="component" value="Unplaced"/>
</dbReference>
<feature type="repeat" description="TPR" evidence="5">
    <location>
        <begin position="397"/>
        <end position="430"/>
    </location>
</feature>
<dbReference type="GO" id="GO:0005783">
    <property type="term" value="C:endoplasmic reticulum"/>
    <property type="evidence" value="ECO:0007669"/>
    <property type="project" value="TreeGrafter"/>
</dbReference>
<evidence type="ECO:0000256" key="1">
    <source>
        <dbReference type="ARBA" id="ARBA00022679"/>
    </source>
</evidence>
<feature type="region of interest" description="Disordered" evidence="6">
    <location>
        <begin position="803"/>
        <end position="853"/>
    </location>
</feature>
<protein>
    <submittedName>
        <fullName evidence="8">Peroxin-5</fullName>
    </submittedName>
</protein>
<name>A0A914DEH8_9BILA</name>
<reference evidence="8" key="1">
    <citation type="submission" date="2022-11" db="UniProtKB">
        <authorList>
            <consortium name="WormBaseParasite"/>
        </authorList>
    </citation>
    <scope>IDENTIFICATION</scope>
</reference>
<dbReference type="InterPro" id="IPR007666">
    <property type="entry name" value="ADP_PFK/GK"/>
</dbReference>
<evidence type="ECO:0000313" key="7">
    <source>
        <dbReference type="Proteomes" id="UP000887540"/>
    </source>
</evidence>
<keyword evidence="1" id="KW-0808">Transferase</keyword>
<keyword evidence="5" id="KW-0802">TPR repeat</keyword>
<feature type="repeat" description="TPR" evidence="5">
    <location>
        <begin position="285"/>
        <end position="318"/>
    </location>
</feature>
<dbReference type="GO" id="GO:0046872">
    <property type="term" value="F:metal ion binding"/>
    <property type="evidence" value="ECO:0007669"/>
    <property type="project" value="UniProtKB-KW"/>
</dbReference>
<sequence>MSSAKPLVDAQCGQANPLVQLSQNFSQNNAKLASGVERQLHAVMPSVATGDAMAQEYLARVARQTPAPASFNMQSLIRQLPQSSSASNLSQQWGKEFLKSRPKAPIENFSAQWTQQYISNSPSMNAAWAQAQTSGSSSMMELESAWNSATGQISGTSQGLAHPMMWSTEYLDKFDTDSQKSQKTADSWADDYLEQVKHTTQNLSAPQTDLNNLYGDAWDSIMREEGRNPEDFLAMPFEQYKFVDNNPFINETDAAVKGAEMLTNGNIAEAIQYYESAVVQNPRDAKSWTALGLCHAENEQDLQAISAFRRALEIDPQSQDALLAISVSYANESMENEALSQLEKWISVYNKDQNGFENAGQRPNMFSNYSSLDPNKFNQVENLFLDAARRQGGSVDPDLQNALGVLYNLNRNFERAVDSIKAALAVRPDDARLWNRLGATLANGDRTPEAISAYRQALSLFPTYVRARYNLGISCMHLKSYSEAVDHFLSALQIQRSPENSPIWSTMRSAVLRVDPPPTPELIDSMLTYYFLIFFIIALKTDGYPFFSPDGEIPDKEKVGEFDNLARESQNSIDSLKKLDLKEDEQVIITPTNFNLPTNEDDKESMENKKKDKKKIYEEEVSIEELSSEIPNQNESPRKDKNQVKTDLETAKQEEKLKKLDMSKNEPITTSEEPPISTDMPKVDTELETANKTVEDLTKLIEPAPNTKSGDVNVDIVEKEEKFEPEISETSTDFFPINEIHLNSTHLVKTPEQEIDIIPHIFMTEEPPTTTMPSIKLEHTTTIPITETSNIGKPEIITKSTISLPSTTTTSLPSTSSSQPPLPPVHIHQNELGKSGFGKIGGDGTENKETEIENPKPDMTWWEKYLIGVRCSMRDCKDALLPTEPFPRELSAPTVMRRIRGHESTICACGSTHMNQAGNS</sequence>
<dbReference type="InterPro" id="IPR019734">
    <property type="entry name" value="TPR_rpt"/>
</dbReference>
<proteinExistence type="predicted"/>
<dbReference type="PROSITE" id="PS50005">
    <property type="entry name" value="TPR"/>
    <property type="match status" value="4"/>
</dbReference>
<accession>A0A914DEH8</accession>
<dbReference type="Pfam" id="PF13432">
    <property type="entry name" value="TPR_16"/>
    <property type="match status" value="2"/>
</dbReference>
<feature type="compositionally biased region" description="Gly residues" evidence="6">
    <location>
        <begin position="835"/>
        <end position="844"/>
    </location>
</feature>
<feature type="compositionally biased region" description="Basic and acidic residues" evidence="6">
    <location>
        <begin position="605"/>
        <end position="618"/>
    </location>
</feature>
<feature type="compositionally biased region" description="Low complexity" evidence="6">
    <location>
        <begin position="803"/>
        <end position="819"/>
    </location>
</feature>
<keyword evidence="2" id="KW-0479">Metal-binding</keyword>
<dbReference type="GO" id="GO:0043843">
    <property type="term" value="F:ADP-specific glucokinase activity"/>
    <property type="evidence" value="ECO:0007669"/>
    <property type="project" value="TreeGrafter"/>
</dbReference>
<evidence type="ECO:0000256" key="2">
    <source>
        <dbReference type="ARBA" id="ARBA00022723"/>
    </source>
</evidence>
<keyword evidence="3" id="KW-0418">Kinase</keyword>
<evidence type="ECO:0000256" key="3">
    <source>
        <dbReference type="ARBA" id="ARBA00022777"/>
    </source>
</evidence>
<feature type="compositionally biased region" description="Basic and acidic residues" evidence="6">
    <location>
        <begin position="636"/>
        <end position="664"/>
    </location>
</feature>
<dbReference type="GO" id="GO:0006006">
    <property type="term" value="P:glucose metabolic process"/>
    <property type="evidence" value="ECO:0007669"/>
    <property type="project" value="TreeGrafter"/>
</dbReference>
<dbReference type="InterPro" id="IPR011990">
    <property type="entry name" value="TPR-like_helical_dom_sf"/>
</dbReference>
<keyword evidence="7" id="KW-1185">Reference proteome</keyword>
<dbReference type="PANTHER" id="PTHR21208:SF0">
    <property type="entry name" value="ADP-DEPENDENT GLUCOKINASE"/>
    <property type="match status" value="1"/>
</dbReference>
<feature type="repeat" description="TPR" evidence="5">
    <location>
        <begin position="431"/>
        <end position="464"/>
    </location>
</feature>
<evidence type="ECO:0000256" key="4">
    <source>
        <dbReference type="ARBA" id="ARBA00022842"/>
    </source>
</evidence>
<dbReference type="PANTHER" id="PTHR21208">
    <property type="entry name" value="ADP-DEPENDENT GLUCOKINASE"/>
    <property type="match status" value="1"/>
</dbReference>
<dbReference type="SUPFAM" id="SSF48452">
    <property type="entry name" value="TPR-like"/>
    <property type="match status" value="1"/>
</dbReference>
<organism evidence="7 8">
    <name type="scientific">Acrobeloides nanus</name>
    <dbReference type="NCBI Taxonomy" id="290746"/>
    <lineage>
        <taxon>Eukaryota</taxon>
        <taxon>Metazoa</taxon>
        <taxon>Ecdysozoa</taxon>
        <taxon>Nematoda</taxon>
        <taxon>Chromadorea</taxon>
        <taxon>Rhabditida</taxon>
        <taxon>Tylenchina</taxon>
        <taxon>Cephalobomorpha</taxon>
        <taxon>Cephaloboidea</taxon>
        <taxon>Cephalobidae</taxon>
        <taxon>Acrobeloides</taxon>
    </lineage>
</organism>
<feature type="repeat" description="TPR" evidence="5">
    <location>
        <begin position="465"/>
        <end position="498"/>
    </location>
</feature>
<dbReference type="AlphaFoldDB" id="A0A914DEH8"/>
<evidence type="ECO:0000313" key="8">
    <source>
        <dbReference type="WBParaSite" id="ACRNAN_scaffold2297.g27168.t1"/>
    </source>
</evidence>